<protein>
    <recommendedName>
        <fullName evidence="4">Bacterial virulence protein VirB8 domain-containing protein</fullName>
    </recommendedName>
</protein>
<keyword evidence="1" id="KW-0472">Membrane</keyword>
<feature type="transmembrane region" description="Helical" evidence="1">
    <location>
        <begin position="40"/>
        <end position="60"/>
    </location>
</feature>
<organism evidence="2 3">
    <name type="scientific">Paraglaciecola agarilytica NO2</name>
    <dbReference type="NCBI Taxonomy" id="1125747"/>
    <lineage>
        <taxon>Bacteria</taxon>
        <taxon>Pseudomonadati</taxon>
        <taxon>Pseudomonadota</taxon>
        <taxon>Gammaproteobacteria</taxon>
        <taxon>Alteromonadales</taxon>
        <taxon>Alteromonadaceae</taxon>
        <taxon>Paraglaciecola</taxon>
    </lineage>
</organism>
<evidence type="ECO:0000256" key="1">
    <source>
        <dbReference type="SAM" id="Phobius"/>
    </source>
</evidence>
<reference evidence="2 3" key="1">
    <citation type="journal article" date="2014" name="Environ. Microbiol.">
        <title>Comparative genomics of the marine bacterial genus Glaciecola reveals the high degree of genomic diversity and genomic characteristic for cold adaptation.</title>
        <authorList>
            <person name="Qin Q.L."/>
            <person name="Xie B.B."/>
            <person name="Yu Y."/>
            <person name="Shu Y.L."/>
            <person name="Rong J.C."/>
            <person name="Zhang Y.J."/>
            <person name="Zhao D.L."/>
            <person name="Chen X.L."/>
            <person name="Zhang X.Y."/>
            <person name="Chen B."/>
            <person name="Zhou B.C."/>
            <person name="Zhang Y.Z."/>
        </authorList>
    </citation>
    <scope>NUCLEOTIDE SEQUENCE [LARGE SCALE GENOMIC DNA]</scope>
    <source>
        <strain evidence="2 3">NO2</strain>
    </source>
</reference>
<keyword evidence="1" id="KW-1133">Transmembrane helix</keyword>
<name>A0ABQ0I1T1_9ALTE</name>
<evidence type="ECO:0008006" key="4">
    <source>
        <dbReference type="Google" id="ProtNLM"/>
    </source>
</evidence>
<evidence type="ECO:0000313" key="2">
    <source>
        <dbReference type="EMBL" id="GAC03289.1"/>
    </source>
</evidence>
<proteinExistence type="predicted"/>
<gene>
    <name evidence="2" type="ORF">GAGA_0424</name>
</gene>
<keyword evidence="3" id="KW-1185">Reference proteome</keyword>
<comment type="caution">
    <text evidence="2">The sequence shown here is derived from an EMBL/GenBank/DDBJ whole genome shotgun (WGS) entry which is preliminary data.</text>
</comment>
<dbReference type="EMBL" id="BAEK01000007">
    <property type="protein sequence ID" value="GAC03289.1"/>
    <property type="molecule type" value="Genomic_DNA"/>
</dbReference>
<keyword evidence="1" id="KW-0812">Transmembrane</keyword>
<evidence type="ECO:0000313" key="3">
    <source>
        <dbReference type="Proteomes" id="UP000008372"/>
    </source>
</evidence>
<accession>A0ABQ0I1T1</accession>
<sequence>MSATKKRVHMTEKTVTIDQEFIDYVVNENIERQMSIEKKYLPVLLLFLVLSVSLGVQVAYEGSLVNYDTPAFVSPDRSVTTLEPVYRPTMSLSSLKRVSEVYTGELLSLHFRQLDDQLENIESLFASKEAYKTYYLEPLSGGRDEDGSIAWIASNNIIVDAYSPVKHKTTITDLVTEGNETKYSIRTTAVQSFRNPSGKTITRFVTMYMRLVSVPRAVNLYGLQIEVLSMRKL</sequence>
<dbReference type="Proteomes" id="UP000008372">
    <property type="component" value="Unassembled WGS sequence"/>
</dbReference>